<reference evidence="2 3" key="1">
    <citation type="submission" date="2014-06" db="EMBL/GenBank/DDBJ databases">
        <title>Draft genome sequence of Bacillus manliponensis JCM 15802 (MCCC 1A00708).</title>
        <authorList>
            <person name="Lai Q."/>
            <person name="Liu Y."/>
            <person name="Shao Z."/>
        </authorList>
    </citation>
    <scope>NUCLEOTIDE SEQUENCE [LARGE SCALE GENOMIC DNA]</scope>
    <source>
        <strain evidence="2 3">JCM 15802</strain>
    </source>
</reference>
<dbReference type="EMBL" id="JOTN01000017">
    <property type="protein sequence ID" value="KEK18154.1"/>
    <property type="molecule type" value="Genomic_DNA"/>
</dbReference>
<dbReference type="AlphaFoldDB" id="A0A073JSU4"/>
<keyword evidence="3" id="KW-1185">Reference proteome</keyword>
<dbReference type="STRING" id="574376.BAMA_07260"/>
<protein>
    <submittedName>
        <fullName evidence="2">Permease</fullName>
    </submittedName>
</protein>
<accession>A0A073JSU4</accession>
<keyword evidence="1" id="KW-0812">Transmembrane</keyword>
<keyword evidence="1" id="KW-0472">Membrane</keyword>
<organism evidence="2 3">
    <name type="scientific">Bacillus manliponensis</name>
    <dbReference type="NCBI Taxonomy" id="574376"/>
    <lineage>
        <taxon>Bacteria</taxon>
        <taxon>Bacillati</taxon>
        <taxon>Bacillota</taxon>
        <taxon>Bacilli</taxon>
        <taxon>Bacillales</taxon>
        <taxon>Bacillaceae</taxon>
        <taxon>Bacillus</taxon>
        <taxon>Bacillus cereus group</taxon>
    </lineage>
</organism>
<dbReference type="OrthoDB" id="3628949at2"/>
<dbReference type="InterPro" id="IPR021741">
    <property type="entry name" value="DUF3311"/>
</dbReference>
<evidence type="ECO:0000256" key="1">
    <source>
        <dbReference type="SAM" id="Phobius"/>
    </source>
</evidence>
<dbReference type="eggNOG" id="ENOG50339IS">
    <property type="taxonomic scope" value="Bacteria"/>
</dbReference>
<sequence length="64" mass="7203">MKKIHILALIPVLCLVIGPIFTNRVTPYILGMPFLLFWILLSVCITSVCIGILYWLDPMNKGGE</sequence>
<dbReference type="Proteomes" id="UP000027822">
    <property type="component" value="Unassembled WGS sequence"/>
</dbReference>
<evidence type="ECO:0000313" key="2">
    <source>
        <dbReference type="EMBL" id="KEK18154.1"/>
    </source>
</evidence>
<keyword evidence="1" id="KW-1133">Transmembrane helix</keyword>
<name>A0A073JSU4_9BACI</name>
<evidence type="ECO:0000313" key="3">
    <source>
        <dbReference type="Proteomes" id="UP000027822"/>
    </source>
</evidence>
<feature type="transmembrane region" description="Helical" evidence="1">
    <location>
        <begin position="32"/>
        <end position="56"/>
    </location>
</feature>
<dbReference type="PANTHER" id="PTHR40034">
    <property type="entry name" value="BSL5891 PROTEIN"/>
    <property type="match status" value="1"/>
</dbReference>
<dbReference type="Pfam" id="PF11755">
    <property type="entry name" value="DUF3311"/>
    <property type="match status" value="1"/>
</dbReference>
<dbReference type="RefSeq" id="WP_034641821.1">
    <property type="nucleotide sequence ID" value="NZ_CBCSJC010000025.1"/>
</dbReference>
<gene>
    <name evidence="2" type="ORF">BAMA_07260</name>
</gene>
<comment type="caution">
    <text evidence="2">The sequence shown here is derived from an EMBL/GenBank/DDBJ whole genome shotgun (WGS) entry which is preliminary data.</text>
</comment>
<dbReference type="PANTHER" id="PTHR40034:SF1">
    <property type="entry name" value="BSL5891 PROTEIN"/>
    <property type="match status" value="1"/>
</dbReference>
<proteinExistence type="predicted"/>